<dbReference type="Proteomes" id="UP001605036">
    <property type="component" value="Unassembled WGS sequence"/>
</dbReference>
<accession>A0ABD1YN82</accession>
<protein>
    <submittedName>
        <fullName evidence="1">Uncharacterized protein</fullName>
    </submittedName>
</protein>
<sequence length="66" mass="7059">MIRHGREIVLGGGNIHCITQQPPAGINSGVNQILESTREQFERLCKSSADNSKCQARDNGAHAVSG</sequence>
<dbReference type="SUPFAM" id="SSF55909">
    <property type="entry name" value="Pentein"/>
    <property type="match status" value="1"/>
</dbReference>
<reference evidence="1 2" key="1">
    <citation type="submission" date="2024-09" db="EMBL/GenBank/DDBJ databases">
        <title>Chromosome-scale assembly of Riccia fluitans.</title>
        <authorList>
            <person name="Paukszto L."/>
            <person name="Sawicki J."/>
            <person name="Karawczyk K."/>
            <person name="Piernik-Szablinska J."/>
            <person name="Szczecinska M."/>
            <person name="Mazdziarz M."/>
        </authorList>
    </citation>
    <scope>NUCLEOTIDE SEQUENCE [LARGE SCALE GENOMIC DNA]</scope>
    <source>
        <strain evidence="1">Rf_01</strain>
        <tissue evidence="1">Aerial parts of the thallus</tissue>
    </source>
</reference>
<dbReference type="AlphaFoldDB" id="A0ABD1YN82"/>
<evidence type="ECO:0000313" key="1">
    <source>
        <dbReference type="EMBL" id="KAL2632195.1"/>
    </source>
</evidence>
<organism evidence="1 2">
    <name type="scientific">Riccia fluitans</name>
    <dbReference type="NCBI Taxonomy" id="41844"/>
    <lineage>
        <taxon>Eukaryota</taxon>
        <taxon>Viridiplantae</taxon>
        <taxon>Streptophyta</taxon>
        <taxon>Embryophyta</taxon>
        <taxon>Marchantiophyta</taxon>
        <taxon>Marchantiopsida</taxon>
        <taxon>Marchantiidae</taxon>
        <taxon>Marchantiales</taxon>
        <taxon>Ricciaceae</taxon>
        <taxon>Riccia</taxon>
    </lineage>
</organism>
<evidence type="ECO:0000313" key="2">
    <source>
        <dbReference type="Proteomes" id="UP001605036"/>
    </source>
</evidence>
<proteinExistence type="predicted"/>
<comment type="caution">
    <text evidence="1">The sequence shown here is derived from an EMBL/GenBank/DDBJ whole genome shotgun (WGS) entry which is preliminary data.</text>
</comment>
<dbReference type="EMBL" id="JBHFFA010000004">
    <property type="protein sequence ID" value="KAL2632195.1"/>
    <property type="molecule type" value="Genomic_DNA"/>
</dbReference>
<keyword evidence="2" id="KW-1185">Reference proteome</keyword>
<gene>
    <name evidence="1" type="ORF">R1flu_016881</name>
</gene>
<name>A0ABD1YN82_9MARC</name>